<keyword evidence="5" id="KW-1185">Reference proteome</keyword>
<dbReference type="Pfam" id="PF00440">
    <property type="entry name" value="TetR_N"/>
    <property type="match status" value="1"/>
</dbReference>
<dbReference type="Proteomes" id="UP000190121">
    <property type="component" value="Unassembled WGS sequence"/>
</dbReference>
<evidence type="ECO:0000256" key="1">
    <source>
        <dbReference type="ARBA" id="ARBA00023125"/>
    </source>
</evidence>
<dbReference type="PRINTS" id="PR00455">
    <property type="entry name" value="HTHTETR"/>
</dbReference>
<name>A0A1T4M5U0_9PORP</name>
<sequence>MQATKDYTRQLLLDTAREAFFKKGYKAVSMREISQMSGVGLSNIYNYYENKDSLLAEVLRPLLDAMNAILYRHNTPEYVTIDVFTSEEIYGEWFKDTFAIVSHYREELKLLFSASHSPRFANFTDEWIDKSSAIGMEYIRLMKEHYPQLYTNISPFYIRFASSLWVSVMKEVVQHEELSLEDTERFIGEYIRFSTGGWEKLMYLHEKKEELPQEVVLTSECTNPCLV</sequence>
<dbReference type="RefSeq" id="WP_078736598.1">
    <property type="nucleotide sequence ID" value="NZ_FUXE01000005.1"/>
</dbReference>
<accession>A0A1T4M5U0</accession>
<dbReference type="PANTHER" id="PTHR43479">
    <property type="entry name" value="ACREF/ENVCD OPERON REPRESSOR-RELATED"/>
    <property type="match status" value="1"/>
</dbReference>
<dbReference type="EMBL" id="FUXE01000005">
    <property type="protein sequence ID" value="SJZ62148.1"/>
    <property type="molecule type" value="Genomic_DNA"/>
</dbReference>
<gene>
    <name evidence="4" type="ORF">SAMN02745171_00644</name>
</gene>
<dbReference type="AlphaFoldDB" id="A0A1T4M5U0"/>
<dbReference type="STRING" id="29524.SAMN02745171_00644"/>
<protein>
    <submittedName>
        <fullName evidence="4">Transcriptional regulator, TetR family</fullName>
    </submittedName>
</protein>
<dbReference type="OrthoDB" id="6430772at2"/>
<dbReference type="PROSITE" id="PS50977">
    <property type="entry name" value="HTH_TETR_2"/>
    <property type="match status" value="1"/>
</dbReference>
<organism evidence="4 5">
    <name type="scientific">Porphyromonas circumdentaria</name>
    <dbReference type="NCBI Taxonomy" id="29524"/>
    <lineage>
        <taxon>Bacteria</taxon>
        <taxon>Pseudomonadati</taxon>
        <taxon>Bacteroidota</taxon>
        <taxon>Bacteroidia</taxon>
        <taxon>Bacteroidales</taxon>
        <taxon>Porphyromonadaceae</taxon>
        <taxon>Porphyromonas</taxon>
    </lineage>
</organism>
<proteinExistence type="predicted"/>
<evidence type="ECO:0000259" key="3">
    <source>
        <dbReference type="PROSITE" id="PS50977"/>
    </source>
</evidence>
<keyword evidence="1 2" id="KW-0238">DNA-binding</keyword>
<dbReference type="Gene3D" id="1.10.357.10">
    <property type="entry name" value="Tetracycline Repressor, domain 2"/>
    <property type="match status" value="1"/>
</dbReference>
<reference evidence="5" key="1">
    <citation type="submission" date="2017-02" db="EMBL/GenBank/DDBJ databases">
        <authorList>
            <person name="Varghese N."/>
            <person name="Submissions S."/>
        </authorList>
    </citation>
    <scope>NUCLEOTIDE SEQUENCE [LARGE SCALE GENOMIC DNA]</scope>
    <source>
        <strain evidence="5">ATCC 51356</strain>
    </source>
</reference>
<dbReference type="SUPFAM" id="SSF46689">
    <property type="entry name" value="Homeodomain-like"/>
    <property type="match status" value="1"/>
</dbReference>
<feature type="domain" description="HTH tetR-type" evidence="3">
    <location>
        <begin position="6"/>
        <end position="66"/>
    </location>
</feature>
<dbReference type="GO" id="GO:0003677">
    <property type="term" value="F:DNA binding"/>
    <property type="evidence" value="ECO:0007669"/>
    <property type="project" value="UniProtKB-UniRule"/>
</dbReference>
<feature type="DNA-binding region" description="H-T-H motif" evidence="2">
    <location>
        <begin position="29"/>
        <end position="48"/>
    </location>
</feature>
<evidence type="ECO:0000313" key="4">
    <source>
        <dbReference type="EMBL" id="SJZ62148.1"/>
    </source>
</evidence>
<dbReference type="InterPro" id="IPR050624">
    <property type="entry name" value="HTH-type_Tx_Regulator"/>
</dbReference>
<dbReference type="InterPro" id="IPR009057">
    <property type="entry name" value="Homeodomain-like_sf"/>
</dbReference>
<evidence type="ECO:0000313" key="5">
    <source>
        <dbReference type="Proteomes" id="UP000190121"/>
    </source>
</evidence>
<dbReference type="InterPro" id="IPR001647">
    <property type="entry name" value="HTH_TetR"/>
</dbReference>
<dbReference type="PANTHER" id="PTHR43479:SF11">
    <property type="entry name" value="ACREF_ENVCD OPERON REPRESSOR-RELATED"/>
    <property type="match status" value="1"/>
</dbReference>
<evidence type="ECO:0000256" key="2">
    <source>
        <dbReference type="PROSITE-ProRule" id="PRU00335"/>
    </source>
</evidence>